<protein>
    <submittedName>
        <fullName evidence="2">Uncharacterized protein</fullName>
    </submittedName>
</protein>
<dbReference type="EMBL" id="CP026244">
    <property type="protein sequence ID" value="AWO97397.1"/>
    <property type="molecule type" value="Genomic_DNA"/>
</dbReference>
<reference evidence="2 3" key="1">
    <citation type="submission" date="2017-12" db="EMBL/GenBank/DDBJ databases">
        <title>Integrating genomic resources of turbot (Scophthalmus maximus) in depth evaluation of genetic and physical mapping variation across individuals.</title>
        <authorList>
            <person name="Martinez P."/>
        </authorList>
    </citation>
    <scope>NUCLEOTIDE SEQUENCE [LARGE SCALE GENOMIC DNA]</scope>
</reference>
<dbReference type="Proteomes" id="UP000246464">
    <property type="component" value="Chromosome 2"/>
</dbReference>
<evidence type="ECO:0000313" key="3">
    <source>
        <dbReference type="Proteomes" id="UP000246464"/>
    </source>
</evidence>
<feature type="compositionally biased region" description="Basic and acidic residues" evidence="1">
    <location>
        <begin position="61"/>
        <end position="75"/>
    </location>
</feature>
<sequence length="75" mass="7948">MPRGIVGHLPPAPGHGGTTAGDFHWQPRLGDLLIDAPHAHSASGGPQLPVGTREASNNLRPQRDTSRDRSGVNRK</sequence>
<proteinExistence type="predicted"/>
<keyword evidence="3" id="KW-1185">Reference proteome</keyword>
<gene>
    <name evidence="2" type="ORF">SMAX5B_007103</name>
</gene>
<evidence type="ECO:0000313" key="2">
    <source>
        <dbReference type="EMBL" id="AWO97397.1"/>
    </source>
</evidence>
<dbReference type="AlphaFoldDB" id="A0A2U9B0K3"/>
<organism evidence="2 3">
    <name type="scientific">Scophthalmus maximus</name>
    <name type="common">Turbot</name>
    <name type="synonym">Psetta maxima</name>
    <dbReference type="NCBI Taxonomy" id="52904"/>
    <lineage>
        <taxon>Eukaryota</taxon>
        <taxon>Metazoa</taxon>
        <taxon>Chordata</taxon>
        <taxon>Craniata</taxon>
        <taxon>Vertebrata</taxon>
        <taxon>Euteleostomi</taxon>
        <taxon>Actinopterygii</taxon>
        <taxon>Neopterygii</taxon>
        <taxon>Teleostei</taxon>
        <taxon>Neoteleostei</taxon>
        <taxon>Acanthomorphata</taxon>
        <taxon>Carangaria</taxon>
        <taxon>Pleuronectiformes</taxon>
        <taxon>Pleuronectoidei</taxon>
        <taxon>Scophthalmidae</taxon>
        <taxon>Scophthalmus</taxon>
    </lineage>
</organism>
<name>A0A2U9B0K3_SCOMX</name>
<evidence type="ECO:0000256" key="1">
    <source>
        <dbReference type="SAM" id="MobiDB-lite"/>
    </source>
</evidence>
<feature type="region of interest" description="Disordered" evidence="1">
    <location>
        <begin position="1"/>
        <end position="75"/>
    </location>
</feature>
<accession>A0A2U9B0K3</accession>